<dbReference type="PROSITE" id="PS50822">
    <property type="entry name" value="PIWI"/>
    <property type="match status" value="1"/>
</dbReference>
<dbReference type="GO" id="GO:0005737">
    <property type="term" value="C:cytoplasm"/>
    <property type="evidence" value="ECO:0007669"/>
    <property type="project" value="UniProtKB-SubCell"/>
</dbReference>
<dbReference type="GO" id="GO:0031047">
    <property type="term" value="P:regulatory ncRNA-mediated gene silencing"/>
    <property type="evidence" value="ECO:0007669"/>
    <property type="project" value="UniProtKB-KW"/>
</dbReference>
<feature type="region of interest" description="Disordered" evidence="7">
    <location>
        <begin position="770"/>
        <end position="789"/>
    </location>
</feature>
<dbReference type="SUPFAM" id="SSF53098">
    <property type="entry name" value="Ribonuclease H-like"/>
    <property type="match status" value="1"/>
</dbReference>
<dbReference type="CDD" id="cd02845">
    <property type="entry name" value="PAZ_piwi_like"/>
    <property type="match status" value="1"/>
</dbReference>
<evidence type="ECO:0000256" key="6">
    <source>
        <dbReference type="ARBA" id="ARBA00038291"/>
    </source>
</evidence>
<dbReference type="Gene3D" id="3.30.420.10">
    <property type="entry name" value="Ribonuclease H-like superfamily/Ribonuclease H"/>
    <property type="match status" value="1"/>
</dbReference>
<name>A0A8J8T752_HALGN</name>
<proteinExistence type="inferred from homology"/>
<dbReference type="SMART" id="SM00949">
    <property type="entry name" value="PAZ"/>
    <property type="match status" value="1"/>
</dbReference>
<dbReference type="Pfam" id="PF02171">
    <property type="entry name" value="Piwi"/>
    <property type="match status" value="1"/>
</dbReference>
<dbReference type="Pfam" id="PF02170">
    <property type="entry name" value="PAZ"/>
    <property type="match status" value="1"/>
</dbReference>
<reference evidence="10" key="1">
    <citation type="submission" date="2019-06" db="EMBL/GenBank/DDBJ databases">
        <authorList>
            <person name="Zheng W."/>
        </authorList>
    </citation>
    <scope>NUCLEOTIDE SEQUENCE</scope>
    <source>
        <strain evidence="10">QDHG01</strain>
    </source>
</reference>
<evidence type="ECO:0000256" key="5">
    <source>
        <dbReference type="ARBA" id="ARBA00023158"/>
    </source>
</evidence>
<keyword evidence="4" id="KW-0694">RNA-binding</keyword>
<dbReference type="PROSITE" id="PS50821">
    <property type="entry name" value="PAZ"/>
    <property type="match status" value="1"/>
</dbReference>
<evidence type="ECO:0000259" key="8">
    <source>
        <dbReference type="PROSITE" id="PS50821"/>
    </source>
</evidence>
<comment type="caution">
    <text evidence="10">The sequence shown here is derived from an EMBL/GenBank/DDBJ whole genome shotgun (WGS) entry which is preliminary data.</text>
</comment>
<keyword evidence="5" id="KW-0943">RNA-mediated gene silencing</keyword>
<gene>
    <name evidence="10" type="ORF">FGO68_gene1024</name>
</gene>
<evidence type="ECO:0000256" key="7">
    <source>
        <dbReference type="SAM" id="MobiDB-lite"/>
    </source>
</evidence>
<evidence type="ECO:0000313" key="10">
    <source>
        <dbReference type="EMBL" id="TNV83946.1"/>
    </source>
</evidence>
<evidence type="ECO:0000256" key="3">
    <source>
        <dbReference type="ARBA" id="ARBA00022490"/>
    </source>
</evidence>
<dbReference type="Gene3D" id="2.170.260.10">
    <property type="entry name" value="paz domain"/>
    <property type="match status" value="1"/>
</dbReference>
<dbReference type="SMART" id="SM00950">
    <property type="entry name" value="Piwi"/>
    <property type="match status" value="1"/>
</dbReference>
<evidence type="ECO:0000256" key="4">
    <source>
        <dbReference type="ARBA" id="ARBA00022884"/>
    </source>
</evidence>
<dbReference type="InterPro" id="IPR036085">
    <property type="entry name" value="PAZ_dom_sf"/>
</dbReference>
<dbReference type="InterPro" id="IPR003165">
    <property type="entry name" value="Piwi"/>
</dbReference>
<dbReference type="PANTHER" id="PTHR22891">
    <property type="entry name" value="EUKARYOTIC TRANSLATION INITIATION FACTOR 2C"/>
    <property type="match status" value="1"/>
</dbReference>
<dbReference type="OrthoDB" id="445936at2759"/>
<comment type="subcellular location">
    <subcellularLocation>
        <location evidence="1">Cytoplasm</location>
    </subcellularLocation>
</comment>
<dbReference type="Proteomes" id="UP000785679">
    <property type="component" value="Unassembled WGS sequence"/>
</dbReference>
<feature type="domain" description="PAZ" evidence="8">
    <location>
        <begin position="197"/>
        <end position="304"/>
    </location>
</feature>
<evidence type="ECO:0000259" key="9">
    <source>
        <dbReference type="PROSITE" id="PS50822"/>
    </source>
</evidence>
<comment type="similarity">
    <text evidence="6">Belongs to the argonaute family. Piwi subfamily.</text>
</comment>
<dbReference type="Gene3D" id="3.40.50.2300">
    <property type="match status" value="1"/>
</dbReference>
<dbReference type="AlphaFoldDB" id="A0A8J8T752"/>
<protein>
    <submittedName>
        <fullName evidence="10">Uncharacterized protein</fullName>
    </submittedName>
</protein>
<evidence type="ECO:0000313" key="11">
    <source>
        <dbReference type="Proteomes" id="UP000785679"/>
    </source>
</evidence>
<organism evidence="10 11">
    <name type="scientific">Halteria grandinella</name>
    <dbReference type="NCBI Taxonomy" id="5974"/>
    <lineage>
        <taxon>Eukaryota</taxon>
        <taxon>Sar</taxon>
        <taxon>Alveolata</taxon>
        <taxon>Ciliophora</taxon>
        <taxon>Intramacronucleata</taxon>
        <taxon>Spirotrichea</taxon>
        <taxon>Stichotrichia</taxon>
        <taxon>Sporadotrichida</taxon>
        <taxon>Halteriidae</taxon>
        <taxon>Halteria</taxon>
    </lineage>
</organism>
<feature type="domain" description="Piwi" evidence="9">
    <location>
        <begin position="475"/>
        <end position="772"/>
    </location>
</feature>
<keyword evidence="3" id="KW-0963">Cytoplasm</keyword>
<evidence type="ECO:0000256" key="2">
    <source>
        <dbReference type="ARBA" id="ARBA00022473"/>
    </source>
</evidence>
<keyword evidence="2" id="KW-0217">Developmental protein</keyword>
<evidence type="ECO:0000256" key="1">
    <source>
        <dbReference type="ARBA" id="ARBA00004496"/>
    </source>
</evidence>
<dbReference type="FunFam" id="2.170.260.10:FF:000003">
    <property type="entry name" value="Piwi-like RNA-mediated gene silencing 2"/>
    <property type="match status" value="1"/>
</dbReference>
<dbReference type="InterPro" id="IPR003100">
    <property type="entry name" value="PAZ_dom"/>
</dbReference>
<feature type="compositionally biased region" description="Basic and acidic residues" evidence="7">
    <location>
        <begin position="770"/>
        <end position="786"/>
    </location>
</feature>
<keyword evidence="11" id="KW-1185">Reference proteome</keyword>
<dbReference type="EMBL" id="RRYP01003289">
    <property type="protein sequence ID" value="TNV83946.1"/>
    <property type="molecule type" value="Genomic_DNA"/>
</dbReference>
<accession>A0A8J8T752</accession>
<dbReference type="CDD" id="cd04658">
    <property type="entry name" value="Piwi_piwi-like_Euk"/>
    <property type="match status" value="1"/>
</dbReference>
<dbReference type="InterPro" id="IPR036397">
    <property type="entry name" value="RNaseH_sf"/>
</dbReference>
<sequence>MVEALPTTVAFPKRPVRDAKAAGQEVKVFSNYFSLEFDSPAIDGVNKYTCKFDPEVPENSRKVRGAILRTVKDKVKEHLDFFIDWGNCVYSLKKAAGLPIFETEHEGVKYKIAIEWVQLMEKTDRDHLNFLKIFFNSLMRGLKFETIGRKCFNSTKAHSLDAHKIKVWPGFDARLIMKESGVLLNIDVCFKVVRQDSVLAYMNELKSKIQQKGGDYEAELLEALKGSTVVTRYNQKTYRVERIDFSQSPETTFDKSGTQISYKEYYKTRYNEDVKEPNQPLLIHKDRKTGAEVALLPELCQVTGLTDAMRADFRLMKDLAEIVHTNADRKVKECQNLIDIFNSNPKCQEKQKLWHLRFKENPAALKGIKYSAGKMVMGAKGSGERNSFDIEQSARDIDRKIQDKMFEQPALKTWGIFVGDRDAQVAKTFTSTMDQVLQQFGYEKAEPEIFQVKNGMQANSWTRELKAKLNPNVQAVVLLIPGAKGKNTLYDDIKRFLLQEFPVPSQVVLCNTISKGKNLRSIVNKILIQINAKIGGIPWTVDALPFMDKPTMVCGMDVFHSTALGKKSVLALTASINNSATKYFSTSVIQSEVGQEAAHTLHQGITKGLEAFKKANGGTYPARIIFYRDGVGEGQVAGICRPEVEQIQAGIKSLGLDTQLMYINVCKRVNTRLFSGDVGAFKNPQPGLVMDGGITDRDVYEFYLVSTAAKQGLASPTRYTVIHDGFGESPDKIELLTYKLCYTYYNVSGSIKEPAAIRYAHRLAALIGERGGKGKEPPTPHADFETKAPTLYYI</sequence>
<dbReference type="GO" id="GO:0003723">
    <property type="term" value="F:RNA binding"/>
    <property type="evidence" value="ECO:0007669"/>
    <property type="project" value="UniProtKB-KW"/>
</dbReference>
<dbReference type="SUPFAM" id="SSF101690">
    <property type="entry name" value="PAZ domain"/>
    <property type="match status" value="1"/>
</dbReference>
<dbReference type="InterPro" id="IPR012337">
    <property type="entry name" value="RNaseH-like_sf"/>
</dbReference>